<dbReference type="EMBL" id="CADCVQ010000081">
    <property type="protein sequence ID" value="CAA9500539.1"/>
    <property type="molecule type" value="Genomic_DNA"/>
</dbReference>
<comment type="similarity">
    <text evidence="1">Belongs to the arginine deiminase family.</text>
</comment>
<proteinExistence type="inferred from homology"/>
<dbReference type="GO" id="GO:0019546">
    <property type="term" value="P:L-arginine deiminase pathway"/>
    <property type="evidence" value="ECO:0007669"/>
    <property type="project" value="TreeGrafter"/>
</dbReference>
<dbReference type="GO" id="GO:0016990">
    <property type="term" value="F:arginine deiminase activity"/>
    <property type="evidence" value="ECO:0007669"/>
    <property type="project" value="UniProtKB-EC"/>
</dbReference>
<dbReference type="PANTHER" id="PTHR47271:SF2">
    <property type="entry name" value="ARGININE DEIMINASE"/>
    <property type="match status" value="1"/>
</dbReference>
<dbReference type="Pfam" id="PF02274">
    <property type="entry name" value="ADI"/>
    <property type="match status" value="1"/>
</dbReference>
<keyword evidence="2 3" id="KW-0378">Hydrolase</keyword>
<dbReference type="InterPro" id="IPR003876">
    <property type="entry name" value="Arg_deiminase"/>
</dbReference>
<gene>
    <name evidence="3" type="ORF">AVDCRST_MAG67-1948</name>
</gene>
<name>A0A6J4SIX6_9ACTN</name>
<dbReference type="EC" id="3.5.3.6" evidence="3"/>
<accession>A0A6J4SIX6</accession>
<organism evidence="3">
    <name type="scientific">uncultured Solirubrobacteraceae bacterium</name>
    <dbReference type="NCBI Taxonomy" id="1162706"/>
    <lineage>
        <taxon>Bacteria</taxon>
        <taxon>Bacillati</taxon>
        <taxon>Actinomycetota</taxon>
        <taxon>Thermoleophilia</taxon>
        <taxon>Solirubrobacterales</taxon>
        <taxon>Solirubrobacteraceae</taxon>
        <taxon>environmental samples</taxon>
    </lineage>
</organism>
<reference evidence="3" key="1">
    <citation type="submission" date="2020-02" db="EMBL/GenBank/DDBJ databases">
        <authorList>
            <person name="Meier V. D."/>
        </authorList>
    </citation>
    <scope>NUCLEOTIDE SEQUENCE</scope>
    <source>
        <strain evidence="3">AVDCRST_MAG67</strain>
    </source>
</reference>
<feature type="non-terminal residue" evidence="3">
    <location>
        <position position="1"/>
    </location>
</feature>
<protein>
    <submittedName>
        <fullName evidence="3">Arginine deiminase</fullName>
        <ecNumber evidence="3">3.5.3.6</ecNumber>
    </submittedName>
</protein>
<sequence>ALRAFSQGLAHTVLAVPIAQERATMHLDTICTMVDRDAVVMFPAVADTLSACTVLPADDGGLRVSEPAPFLEAAAAAMGLDRLRTIDTGLDPVTAQREQWDDGNNLVCLEPGVVVAYERNVDTNTRLRKEGIEVITIEGFELGRGRGGSHCMTCPIERDPAY</sequence>
<dbReference type="Gene3D" id="3.75.10.10">
    <property type="entry name" value="L-arginine/glycine Amidinotransferase, Chain A"/>
    <property type="match status" value="1"/>
</dbReference>
<evidence type="ECO:0000313" key="3">
    <source>
        <dbReference type="EMBL" id="CAA9500539.1"/>
    </source>
</evidence>
<dbReference type="AlphaFoldDB" id="A0A6J4SIX6"/>
<evidence type="ECO:0000256" key="2">
    <source>
        <dbReference type="ARBA" id="ARBA00022801"/>
    </source>
</evidence>
<dbReference type="PRINTS" id="PR01466">
    <property type="entry name" value="ARGDEIMINASE"/>
</dbReference>
<dbReference type="PANTHER" id="PTHR47271">
    <property type="entry name" value="ARGININE DEIMINASE"/>
    <property type="match status" value="1"/>
</dbReference>
<dbReference type="SUPFAM" id="SSF55909">
    <property type="entry name" value="Pentein"/>
    <property type="match status" value="1"/>
</dbReference>
<evidence type="ECO:0000256" key="1">
    <source>
        <dbReference type="ARBA" id="ARBA00010206"/>
    </source>
</evidence>